<feature type="region of interest" description="Disordered" evidence="10">
    <location>
        <begin position="34"/>
        <end position="67"/>
    </location>
</feature>
<dbReference type="PANTHER" id="PTHR19836:SF23">
    <property type="entry name" value="SMALL RIBOSOMAL SUBUNIT PROTEIN US14A"/>
    <property type="match status" value="1"/>
</dbReference>
<dbReference type="Gene3D" id="1.10.287.1480">
    <property type="match status" value="1"/>
</dbReference>
<evidence type="ECO:0000313" key="12">
    <source>
        <dbReference type="Proteomes" id="UP000638648"/>
    </source>
</evidence>
<comment type="caution">
    <text evidence="11">The sequence shown here is derived from an EMBL/GenBank/DDBJ whole genome shotgun (WGS) entry which is preliminary data.</text>
</comment>
<protein>
    <recommendedName>
        <fullName evidence="7 9">Small ribosomal subunit protein uS14</fullName>
    </recommendedName>
</protein>
<proteinExistence type="inferred from homology"/>
<evidence type="ECO:0000256" key="2">
    <source>
        <dbReference type="ARBA" id="ARBA00009083"/>
    </source>
</evidence>
<dbReference type="InterPro" id="IPR001209">
    <property type="entry name" value="Ribosomal_uS14"/>
</dbReference>
<dbReference type="GO" id="GO:0019843">
    <property type="term" value="F:rRNA binding"/>
    <property type="evidence" value="ECO:0007669"/>
    <property type="project" value="UniProtKB-UniRule"/>
</dbReference>
<evidence type="ECO:0000256" key="5">
    <source>
        <dbReference type="ARBA" id="ARBA00022980"/>
    </source>
</evidence>
<comment type="function">
    <text evidence="1 9">Binds 16S rRNA, required for the assembly of 30S particles and may also be responsible for determining the conformation of the 16S rRNA at the A site.</text>
</comment>
<comment type="subunit">
    <text evidence="8 9">Part of the 30S ribosomal subunit. Contacts proteins S3 and S10.</text>
</comment>
<dbReference type="Proteomes" id="UP000638648">
    <property type="component" value="Unassembled WGS sequence"/>
</dbReference>
<dbReference type="Pfam" id="PF00253">
    <property type="entry name" value="Ribosomal_S14"/>
    <property type="match status" value="1"/>
</dbReference>
<evidence type="ECO:0000256" key="9">
    <source>
        <dbReference type="HAMAP-Rule" id="MF_00537"/>
    </source>
</evidence>
<dbReference type="FunFam" id="1.10.287.1480:FF:000001">
    <property type="entry name" value="30S ribosomal protein S14"/>
    <property type="match status" value="1"/>
</dbReference>
<keyword evidence="6 9" id="KW-0687">Ribonucleoprotein</keyword>
<dbReference type="GO" id="GO:0015935">
    <property type="term" value="C:small ribosomal subunit"/>
    <property type="evidence" value="ECO:0007669"/>
    <property type="project" value="TreeGrafter"/>
</dbReference>
<dbReference type="HAMAP" id="MF_00537">
    <property type="entry name" value="Ribosomal_uS14_1"/>
    <property type="match status" value="1"/>
</dbReference>
<sequence length="106" mass="12268">MLGRTMAKKSKIVKNAQRREMVARYAERRAALKEVISSPHSSPDERSEAQRAIRRMPRDASPTRIRNRDLVDGRPRAVYRVFGLSRIRLREMAHRGELPGVTKSSW</sequence>
<gene>
    <name evidence="9" type="primary">rpsN</name>
    <name evidence="11" type="ORF">HEB94_000719</name>
</gene>
<dbReference type="InterPro" id="IPR023036">
    <property type="entry name" value="Ribosomal_uS14_bac/plastid"/>
</dbReference>
<keyword evidence="3 9" id="KW-0699">rRNA-binding</keyword>
<dbReference type="GO" id="GO:0005737">
    <property type="term" value="C:cytoplasm"/>
    <property type="evidence" value="ECO:0007669"/>
    <property type="project" value="UniProtKB-ARBA"/>
</dbReference>
<evidence type="ECO:0000256" key="10">
    <source>
        <dbReference type="SAM" id="MobiDB-lite"/>
    </source>
</evidence>
<comment type="similarity">
    <text evidence="2 9">Belongs to the universal ribosomal protein uS14 family.</text>
</comment>
<keyword evidence="5 9" id="KW-0689">Ribosomal protein</keyword>
<reference evidence="11" key="1">
    <citation type="submission" date="2020-10" db="EMBL/GenBank/DDBJ databases">
        <title>Sequencing the genomes of 1000 actinobacteria strains.</title>
        <authorList>
            <person name="Klenk H.-P."/>
        </authorList>
    </citation>
    <scope>NUCLEOTIDE SEQUENCE</scope>
    <source>
        <strain evidence="11">DSM 45354</strain>
    </source>
</reference>
<keyword evidence="4 9" id="KW-0694">RNA-binding</keyword>
<organism evidence="11 12">
    <name type="scientific">Actinopolymorpha pittospori</name>
    <dbReference type="NCBI Taxonomy" id="648752"/>
    <lineage>
        <taxon>Bacteria</taxon>
        <taxon>Bacillati</taxon>
        <taxon>Actinomycetota</taxon>
        <taxon>Actinomycetes</taxon>
        <taxon>Propionibacteriales</taxon>
        <taxon>Actinopolymorphaceae</taxon>
        <taxon>Actinopolymorpha</taxon>
    </lineage>
</organism>
<evidence type="ECO:0000256" key="7">
    <source>
        <dbReference type="ARBA" id="ARBA00035167"/>
    </source>
</evidence>
<feature type="compositionally biased region" description="Basic and acidic residues" evidence="10">
    <location>
        <begin position="42"/>
        <end position="51"/>
    </location>
</feature>
<evidence type="ECO:0000256" key="1">
    <source>
        <dbReference type="ARBA" id="ARBA00003686"/>
    </source>
</evidence>
<dbReference type="AlphaFoldDB" id="A0A927RG39"/>
<name>A0A927RG39_9ACTN</name>
<evidence type="ECO:0000256" key="6">
    <source>
        <dbReference type="ARBA" id="ARBA00023274"/>
    </source>
</evidence>
<dbReference type="RefSeq" id="WP_425550395.1">
    <property type="nucleotide sequence ID" value="NZ_BAABJL010000073.1"/>
</dbReference>
<dbReference type="GO" id="GO:0006412">
    <property type="term" value="P:translation"/>
    <property type="evidence" value="ECO:0007669"/>
    <property type="project" value="UniProtKB-UniRule"/>
</dbReference>
<evidence type="ECO:0000256" key="4">
    <source>
        <dbReference type="ARBA" id="ARBA00022884"/>
    </source>
</evidence>
<dbReference type="NCBIfam" id="NF006477">
    <property type="entry name" value="PRK08881.1"/>
    <property type="match status" value="1"/>
</dbReference>
<accession>A0A927RG39</accession>
<dbReference type="SUPFAM" id="SSF57716">
    <property type="entry name" value="Glucocorticoid receptor-like (DNA-binding domain)"/>
    <property type="match status" value="1"/>
</dbReference>
<evidence type="ECO:0000256" key="3">
    <source>
        <dbReference type="ARBA" id="ARBA00022730"/>
    </source>
</evidence>
<dbReference type="PANTHER" id="PTHR19836">
    <property type="entry name" value="30S RIBOSOMAL PROTEIN S14"/>
    <property type="match status" value="1"/>
</dbReference>
<evidence type="ECO:0000313" key="11">
    <source>
        <dbReference type="EMBL" id="MBE1603871.1"/>
    </source>
</evidence>
<evidence type="ECO:0000256" key="8">
    <source>
        <dbReference type="ARBA" id="ARBA00047110"/>
    </source>
</evidence>
<dbReference type="EMBL" id="JADBEM010000001">
    <property type="protein sequence ID" value="MBE1603871.1"/>
    <property type="molecule type" value="Genomic_DNA"/>
</dbReference>
<dbReference type="GO" id="GO:0003735">
    <property type="term" value="F:structural constituent of ribosome"/>
    <property type="evidence" value="ECO:0007669"/>
    <property type="project" value="InterPro"/>
</dbReference>
<keyword evidence="12" id="KW-1185">Reference proteome</keyword>